<evidence type="ECO:0000259" key="14">
    <source>
        <dbReference type="PROSITE" id="PS50035"/>
    </source>
</evidence>
<dbReference type="PROSITE" id="PS50035">
    <property type="entry name" value="PLD"/>
    <property type="match status" value="2"/>
</dbReference>
<evidence type="ECO:0000256" key="1">
    <source>
        <dbReference type="ARBA" id="ARBA00004651"/>
    </source>
</evidence>
<proteinExistence type="predicted"/>
<comment type="subcellular location">
    <subcellularLocation>
        <location evidence="1">Cell membrane</location>
        <topology evidence="1">Multi-pass membrane protein</topology>
    </subcellularLocation>
</comment>
<evidence type="ECO:0000256" key="12">
    <source>
        <dbReference type="NCBIfam" id="TIGR04265"/>
    </source>
</evidence>
<evidence type="ECO:0000256" key="8">
    <source>
        <dbReference type="ARBA" id="ARBA00023098"/>
    </source>
</evidence>
<feature type="domain" description="PLD phosphodiesterase" evidence="14">
    <location>
        <begin position="382"/>
        <end position="409"/>
    </location>
</feature>
<dbReference type="PANTHER" id="PTHR21248:SF22">
    <property type="entry name" value="PHOSPHOLIPASE D"/>
    <property type="match status" value="1"/>
</dbReference>
<accession>A0A2X2CAB6</accession>
<keyword evidence="6" id="KW-0677">Repeat</keyword>
<feature type="transmembrane region" description="Helical" evidence="13">
    <location>
        <begin position="34"/>
        <end position="57"/>
    </location>
</feature>
<dbReference type="InterPro" id="IPR027379">
    <property type="entry name" value="CLS_N"/>
</dbReference>
<evidence type="ECO:0000256" key="2">
    <source>
        <dbReference type="ARBA" id="ARBA00022475"/>
    </source>
</evidence>
<feature type="domain" description="PLD phosphodiesterase" evidence="14">
    <location>
        <begin position="204"/>
        <end position="231"/>
    </location>
</feature>
<dbReference type="SUPFAM" id="SSF56024">
    <property type="entry name" value="Phospholipase D/nuclease"/>
    <property type="match status" value="2"/>
</dbReference>
<reference evidence="15 16" key="1">
    <citation type="submission" date="2018-06" db="EMBL/GenBank/DDBJ databases">
        <authorList>
            <consortium name="Pathogen Informatics"/>
            <person name="Doyle S."/>
        </authorList>
    </citation>
    <scope>NUCLEOTIDE SEQUENCE [LARGE SCALE GENOMIC DNA]</scope>
    <source>
        <strain evidence="15 16">NCTC11842</strain>
    </source>
</reference>
<name>A0A2X2CAB6_PSELU</name>
<protein>
    <recommendedName>
        <fullName evidence="12">Cardiolipin synthase</fullName>
        <ecNumber evidence="12">2.7.8.-</ecNumber>
    </recommendedName>
</protein>
<dbReference type="NCBIfam" id="TIGR04265">
    <property type="entry name" value="bac_cardiolipin"/>
    <property type="match status" value="1"/>
</dbReference>
<dbReference type="GO" id="GO:0005886">
    <property type="term" value="C:plasma membrane"/>
    <property type="evidence" value="ECO:0007669"/>
    <property type="project" value="UniProtKB-SubCell"/>
</dbReference>
<dbReference type="EMBL" id="UAUF01000010">
    <property type="protein sequence ID" value="SPZ05067.1"/>
    <property type="molecule type" value="Genomic_DNA"/>
</dbReference>
<dbReference type="Gene3D" id="3.30.870.10">
    <property type="entry name" value="Endonuclease Chain A"/>
    <property type="match status" value="2"/>
</dbReference>
<keyword evidence="10" id="KW-0594">Phospholipid biosynthesis</keyword>
<dbReference type="RefSeq" id="WP_074830285.1">
    <property type="nucleotide sequence ID" value="NZ_DAMAAI010000016.1"/>
</dbReference>
<dbReference type="InterPro" id="IPR025202">
    <property type="entry name" value="PLD-like_dom"/>
</dbReference>
<keyword evidence="5 13" id="KW-0812">Transmembrane</keyword>
<gene>
    <name evidence="15" type="primary">cls_2</name>
    <name evidence="15" type="ORF">NCTC11842_01572</name>
</gene>
<keyword evidence="11" id="KW-1208">Phospholipid metabolism</keyword>
<sequence>MSDSIALWSTLISGAVALAGIGHALVYKRDPRSATLWVLVIGMLPLLGTLLYLLFGINRYQRRARRWRTDVPDKGADTPIPKAPEPLQGLAALGRQATRLPLTSGNRIEPLVNGDQAYPAMLEAIRQASHSVALTTYIFDGEDIGEAFVSALVDAHRRGVQVRVLIDDVDVRLSRRSAYAPLKRAGVPVAAFNATLIPARLHAVNLRNHRKILVIDGQTGFTGGTNICRPYWRPDAPELAFRDLHFRIEGPVLAHLSDCFARDWCDTTGETLDRSFWGERPKRLPSGGILARGIEAGPDESIDRLRWVFMGALASARHSVRIWTPYFVPDQAIIAAIATAALRGVQIDILTPAQNDHAFVQWAAQAHYWQVLEHGARVYQRSGPFDHSKLMVVDEAWVCLGSANWDARSLRLNFEFNVEVYDEALSRRLADLFDHAKSQSVRVTRAQLARRPLVVKLRDGFARLFTPVL</sequence>
<evidence type="ECO:0000256" key="3">
    <source>
        <dbReference type="ARBA" id="ARBA00022516"/>
    </source>
</evidence>
<evidence type="ECO:0000256" key="4">
    <source>
        <dbReference type="ARBA" id="ARBA00022679"/>
    </source>
</evidence>
<evidence type="ECO:0000256" key="5">
    <source>
        <dbReference type="ARBA" id="ARBA00022692"/>
    </source>
</evidence>
<evidence type="ECO:0000256" key="13">
    <source>
        <dbReference type="SAM" id="Phobius"/>
    </source>
</evidence>
<keyword evidence="8" id="KW-0443">Lipid metabolism</keyword>
<dbReference type="PANTHER" id="PTHR21248">
    <property type="entry name" value="CARDIOLIPIN SYNTHASE"/>
    <property type="match status" value="1"/>
</dbReference>
<keyword evidence="4 15" id="KW-0808">Transferase</keyword>
<evidence type="ECO:0000256" key="11">
    <source>
        <dbReference type="ARBA" id="ARBA00023264"/>
    </source>
</evidence>
<dbReference type="CDD" id="cd09157">
    <property type="entry name" value="PLDc_CLS_unchar2_1"/>
    <property type="match status" value="1"/>
</dbReference>
<dbReference type="Proteomes" id="UP000250443">
    <property type="component" value="Unassembled WGS sequence"/>
</dbReference>
<dbReference type="Pfam" id="PF13091">
    <property type="entry name" value="PLDc_2"/>
    <property type="match status" value="2"/>
</dbReference>
<keyword evidence="7 13" id="KW-1133">Transmembrane helix</keyword>
<evidence type="ECO:0000256" key="7">
    <source>
        <dbReference type="ARBA" id="ARBA00022989"/>
    </source>
</evidence>
<dbReference type="SMART" id="SM00155">
    <property type="entry name" value="PLDc"/>
    <property type="match status" value="2"/>
</dbReference>
<organism evidence="15 16">
    <name type="scientific">Pseudomonas luteola</name>
    <dbReference type="NCBI Taxonomy" id="47886"/>
    <lineage>
        <taxon>Bacteria</taxon>
        <taxon>Pseudomonadati</taxon>
        <taxon>Pseudomonadota</taxon>
        <taxon>Gammaproteobacteria</taxon>
        <taxon>Pseudomonadales</taxon>
        <taxon>Pseudomonadaceae</taxon>
        <taxon>Pseudomonas</taxon>
    </lineage>
</organism>
<evidence type="ECO:0000256" key="10">
    <source>
        <dbReference type="ARBA" id="ARBA00023209"/>
    </source>
</evidence>
<evidence type="ECO:0000256" key="6">
    <source>
        <dbReference type="ARBA" id="ARBA00022737"/>
    </source>
</evidence>
<dbReference type="Pfam" id="PF13396">
    <property type="entry name" value="PLDc_N"/>
    <property type="match status" value="1"/>
</dbReference>
<evidence type="ECO:0000256" key="9">
    <source>
        <dbReference type="ARBA" id="ARBA00023136"/>
    </source>
</evidence>
<keyword evidence="3" id="KW-0444">Lipid biosynthesis</keyword>
<dbReference type="GO" id="GO:0008808">
    <property type="term" value="F:cardiolipin synthase activity"/>
    <property type="evidence" value="ECO:0007669"/>
    <property type="project" value="UniProtKB-UniRule"/>
</dbReference>
<dbReference type="GO" id="GO:0032049">
    <property type="term" value="P:cardiolipin biosynthetic process"/>
    <property type="evidence" value="ECO:0007669"/>
    <property type="project" value="UniProtKB-UniRule"/>
</dbReference>
<dbReference type="InterPro" id="IPR001736">
    <property type="entry name" value="PLipase_D/transphosphatidylase"/>
</dbReference>
<dbReference type="InterPro" id="IPR022924">
    <property type="entry name" value="Cardiolipin_synthase"/>
</dbReference>
<dbReference type="GeneID" id="300269593"/>
<dbReference type="CDD" id="cd09163">
    <property type="entry name" value="PLDc_CLS_unchar2_2"/>
    <property type="match status" value="1"/>
</dbReference>
<dbReference type="AlphaFoldDB" id="A0A2X2CAB6"/>
<evidence type="ECO:0000313" key="15">
    <source>
        <dbReference type="EMBL" id="SPZ05067.1"/>
    </source>
</evidence>
<evidence type="ECO:0000313" key="16">
    <source>
        <dbReference type="Proteomes" id="UP000250443"/>
    </source>
</evidence>
<dbReference type="EC" id="2.7.8.-" evidence="12"/>
<keyword evidence="2" id="KW-1003">Cell membrane</keyword>
<keyword evidence="9 13" id="KW-0472">Membrane</keyword>